<dbReference type="OrthoDB" id="9787061at2"/>
<comment type="caution">
    <text evidence="12">The sequence shown here is derived from an EMBL/GenBank/DDBJ whole genome shotgun (WGS) entry which is preliminary data.</text>
</comment>
<dbReference type="NCBIfam" id="NF010922">
    <property type="entry name" value="PRK14342.1"/>
    <property type="match status" value="1"/>
</dbReference>
<evidence type="ECO:0000313" key="12">
    <source>
        <dbReference type="EMBL" id="PQJ95165.1"/>
    </source>
</evidence>
<comment type="subcellular location">
    <subcellularLocation>
        <location evidence="6">Cytoplasm</location>
    </subcellularLocation>
</comment>
<feature type="domain" description="BPL/LPL catalytic" evidence="11">
    <location>
        <begin position="38"/>
        <end position="214"/>
    </location>
</feature>
<dbReference type="InterPro" id="IPR000544">
    <property type="entry name" value="Octanoyltransferase"/>
</dbReference>
<organism evidence="12 14">
    <name type="scientific">Chromatium okenii</name>
    <dbReference type="NCBI Taxonomy" id="61644"/>
    <lineage>
        <taxon>Bacteria</taxon>
        <taxon>Pseudomonadati</taxon>
        <taxon>Pseudomonadota</taxon>
        <taxon>Gammaproteobacteria</taxon>
        <taxon>Chromatiales</taxon>
        <taxon>Chromatiaceae</taxon>
        <taxon>Chromatium</taxon>
    </lineage>
</organism>
<dbReference type="EMBL" id="PPGH01000037">
    <property type="protein sequence ID" value="PQJ95165.1"/>
    <property type="molecule type" value="Genomic_DNA"/>
</dbReference>
<feature type="binding site" evidence="6 9">
    <location>
        <begin position="144"/>
        <end position="146"/>
    </location>
    <ligand>
        <name>substrate</name>
    </ligand>
</feature>
<evidence type="ECO:0000256" key="5">
    <source>
        <dbReference type="ARBA" id="ARBA00024732"/>
    </source>
</evidence>
<evidence type="ECO:0000256" key="4">
    <source>
        <dbReference type="ARBA" id="ARBA00023315"/>
    </source>
</evidence>
<dbReference type="PROSITE" id="PS01313">
    <property type="entry name" value="LIPB"/>
    <property type="match status" value="1"/>
</dbReference>
<dbReference type="UniPathway" id="UPA00538">
    <property type="reaction ID" value="UER00592"/>
</dbReference>
<dbReference type="RefSeq" id="WP_105072362.1">
    <property type="nucleotide sequence ID" value="NZ_JAFLKP010000418.1"/>
</dbReference>
<comment type="similarity">
    <text evidence="6 7">Belongs to the LipB family.</text>
</comment>
<reference evidence="12 14" key="1">
    <citation type="submission" date="2018-01" db="EMBL/GenBank/DDBJ databases">
        <title>The complete genome sequence of Chromatium okenii LaCa, a purple sulfur bacterium with a turbulent life.</title>
        <authorList>
            <person name="Luedin S.M."/>
            <person name="Liechti N."/>
            <person name="Storelli N."/>
            <person name="Danza F."/>
            <person name="Wittwer M."/>
            <person name="Pothier J.F."/>
            <person name="Tonolla M.A."/>
        </authorList>
    </citation>
    <scope>NUCLEOTIDE SEQUENCE [LARGE SCALE GENOMIC DNA]</scope>
    <source>
        <strain evidence="12 14">LaCa</strain>
    </source>
</reference>
<evidence type="ECO:0000256" key="9">
    <source>
        <dbReference type="PIRSR" id="PIRSR016262-2"/>
    </source>
</evidence>
<evidence type="ECO:0000259" key="11">
    <source>
        <dbReference type="PROSITE" id="PS51733"/>
    </source>
</evidence>
<dbReference type="HAMAP" id="MF_00013">
    <property type="entry name" value="LipB"/>
    <property type="match status" value="1"/>
</dbReference>
<keyword evidence="4 6" id="KW-0012">Acyltransferase</keyword>
<comment type="function">
    <text evidence="5 6 7">Catalyzes the transfer of endogenously produced octanoic acid from octanoyl-acyl-carrier-protein onto the lipoyl domains of lipoate-dependent enzymes. Lipoyl-ACP can also act as a substrate although octanoyl-ACP is likely to be the physiological substrate.</text>
</comment>
<dbReference type="Pfam" id="PF21948">
    <property type="entry name" value="LplA-B_cat"/>
    <property type="match status" value="1"/>
</dbReference>
<dbReference type="CDD" id="cd16444">
    <property type="entry name" value="LipB"/>
    <property type="match status" value="1"/>
</dbReference>
<comment type="pathway">
    <text evidence="1 6 7">Protein modification; protein lipoylation via endogenous pathway; protein N(6)-(lipoyl)lysine from octanoyl-[acyl-carrier-protein]: step 1/2.</text>
</comment>
<protein>
    <recommendedName>
        <fullName evidence="6 7">Octanoyltransferase</fullName>
        <ecNumber evidence="6 7">2.3.1.181</ecNumber>
    </recommendedName>
    <alternativeName>
        <fullName evidence="6">Lipoate-protein ligase B</fullName>
    </alternativeName>
    <alternativeName>
        <fullName evidence="6">Lipoyl/octanoyl transferase</fullName>
    </alternativeName>
    <alternativeName>
        <fullName evidence="6">Octanoyl-[acyl-carrier-protein]-protein N-octanoyltransferase</fullName>
    </alternativeName>
</protein>
<dbReference type="GO" id="GO:0005737">
    <property type="term" value="C:cytoplasm"/>
    <property type="evidence" value="ECO:0007669"/>
    <property type="project" value="UniProtKB-SubCell"/>
</dbReference>
<dbReference type="PROSITE" id="PS51733">
    <property type="entry name" value="BPL_LPL_CATALYTIC"/>
    <property type="match status" value="1"/>
</dbReference>
<dbReference type="GO" id="GO:0009249">
    <property type="term" value="P:protein lipoylation"/>
    <property type="evidence" value="ECO:0007669"/>
    <property type="project" value="InterPro"/>
</dbReference>
<feature type="site" description="Lowers pKa of active site Cys" evidence="6 10">
    <location>
        <position position="141"/>
    </location>
</feature>
<proteinExistence type="inferred from homology"/>
<sequence>MGIVNDGQLPLEVRVFNGLQDYATTLAAMREWTAARQPDTTDQIWLLEHFPVLTLGQAGRPEHILVPSTIPIIQSDRGGQVTYHAPGQLVAYVLLDLQRRGIGIKRLVELLEQSVIDLLALKGVIAERRISAPGVYVANAKIAALGLRVRRGCTYHGLALNVAMNLAPFAQINPCGYAGLRITQLADLVTPQPEVADVGQTWVTVFSRLLAAHQQHSSSTCSSSCNAPVSL</sequence>
<keyword evidence="14" id="KW-1185">Reference proteome</keyword>
<dbReference type="PANTHER" id="PTHR10993:SF7">
    <property type="entry name" value="LIPOYLTRANSFERASE 2, MITOCHONDRIAL-RELATED"/>
    <property type="match status" value="1"/>
</dbReference>
<evidence type="ECO:0000256" key="1">
    <source>
        <dbReference type="ARBA" id="ARBA00004821"/>
    </source>
</evidence>
<feature type="binding site" evidence="6 9">
    <location>
        <begin position="157"/>
        <end position="159"/>
    </location>
    <ligand>
        <name>substrate</name>
    </ligand>
</feature>
<dbReference type="GO" id="GO:0033819">
    <property type="term" value="F:lipoyl(octanoyl) transferase activity"/>
    <property type="evidence" value="ECO:0007669"/>
    <property type="project" value="UniProtKB-EC"/>
</dbReference>
<accession>A0A2S7XN60</accession>
<dbReference type="InterPro" id="IPR020605">
    <property type="entry name" value="Octanoyltransferase_CS"/>
</dbReference>
<dbReference type="Gene3D" id="3.30.930.10">
    <property type="entry name" value="Bira Bifunctional Protein, Domain 2"/>
    <property type="match status" value="1"/>
</dbReference>
<feature type="active site" description="Acyl-thioester intermediate" evidence="6 8">
    <location>
        <position position="175"/>
    </location>
</feature>
<feature type="binding site" evidence="6 9">
    <location>
        <begin position="77"/>
        <end position="84"/>
    </location>
    <ligand>
        <name>substrate</name>
    </ligand>
</feature>
<keyword evidence="2 6" id="KW-0963">Cytoplasm</keyword>
<dbReference type="NCBIfam" id="TIGR00214">
    <property type="entry name" value="lipB"/>
    <property type="match status" value="1"/>
</dbReference>
<dbReference type="InterPro" id="IPR045864">
    <property type="entry name" value="aa-tRNA-synth_II/BPL/LPL"/>
</dbReference>
<evidence type="ECO:0000256" key="3">
    <source>
        <dbReference type="ARBA" id="ARBA00022679"/>
    </source>
</evidence>
<comment type="catalytic activity">
    <reaction evidence="6 7">
        <text>octanoyl-[ACP] + L-lysyl-[protein] = N(6)-octanoyl-L-lysyl-[protein] + holo-[ACP] + H(+)</text>
        <dbReference type="Rhea" id="RHEA:17665"/>
        <dbReference type="Rhea" id="RHEA-COMP:9636"/>
        <dbReference type="Rhea" id="RHEA-COMP:9685"/>
        <dbReference type="Rhea" id="RHEA-COMP:9752"/>
        <dbReference type="Rhea" id="RHEA-COMP:9928"/>
        <dbReference type="ChEBI" id="CHEBI:15378"/>
        <dbReference type="ChEBI" id="CHEBI:29969"/>
        <dbReference type="ChEBI" id="CHEBI:64479"/>
        <dbReference type="ChEBI" id="CHEBI:78463"/>
        <dbReference type="ChEBI" id="CHEBI:78809"/>
        <dbReference type="EC" id="2.3.1.181"/>
    </reaction>
</comment>
<evidence type="ECO:0000313" key="14">
    <source>
        <dbReference type="Proteomes" id="UP000239936"/>
    </source>
</evidence>
<evidence type="ECO:0000256" key="6">
    <source>
        <dbReference type="HAMAP-Rule" id="MF_00013"/>
    </source>
</evidence>
<evidence type="ECO:0000256" key="2">
    <source>
        <dbReference type="ARBA" id="ARBA00022490"/>
    </source>
</evidence>
<dbReference type="EC" id="2.3.1.181" evidence="6 7"/>
<dbReference type="EMBL" id="PPGH01000005">
    <property type="protein sequence ID" value="PQJ97651.1"/>
    <property type="molecule type" value="Genomic_DNA"/>
</dbReference>
<dbReference type="PIRSF" id="PIRSF016262">
    <property type="entry name" value="LPLase"/>
    <property type="match status" value="1"/>
</dbReference>
<gene>
    <name evidence="6" type="primary">lipB</name>
    <name evidence="13" type="ORF">CXB77_00395</name>
    <name evidence="12" type="ORF">CXB77_12815</name>
</gene>
<comment type="miscellaneous">
    <text evidence="6">In the reaction, the free carboxyl group of octanoic acid is attached via an amide linkage to the epsilon-amino group of a specific lysine residue of lipoyl domains of lipoate-dependent enzymes.</text>
</comment>
<evidence type="ECO:0000313" key="13">
    <source>
        <dbReference type="EMBL" id="PQJ97651.1"/>
    </source>
</evidence>
<name>A0A2S7XN60_9GAMM</name>
<evidence type="ECO:0000256" key="10">
    <source>
        <dbReference type="PIRSR" id="PIRSR016262-3"/>
    </source>
</evidence>
<dbReference type="Proteomes" id="UP000239936">
    <property type="component" value="Unassembled WGS sequence"/>
</dbReference>
<evidence type="ECO:0000256" key="7">
    <source>
        <dbReference type="PIRNR" id="PIRNR016262"/>
    </source>
</evidence>
<dbReference type="FunFam" id="3.30.930.10:FF:000020">
    <property type="entry name" value="Octanoyltransferase"/>
    <property type="match status" value="1"/>
</dbReference>
<dbReference type="AlphaFoldDB" id="A0A2S7XN60"/>
<keyword evidence="3 6" id="KW-0808">Transferase</keyword>
<dbReference type="InterPro" id="IPR004143">
    <property type="entry name" value="BPL_LPL_catalytic"/>
</dbReference>
<evidence type="ECO:0000256" key="8">
    <source>
        <dbReference type="PIRSR" id="PIRSR016262-1"/>
    </source>
</evidence>
<dbReference type="SUPFAM" id="SSF55681">
    <property type="entry name" value="Class II aaRS and biotin synthetases"/>
    <property type="match status" value="1"/>
</dbReference>
<dbReference type="PANTHER" id="PTHR10993">
    <property type="entry name" value="OCTANOYLTRANSFERASE"/>
    <property type="match status" value="1"/>
</dbReference>